<name>A0A8J6DT42_GALPY</name>
<evidence type="ECO:0000256" key="1">
    <source>
        <dbReference type="ARBA" id="ARBA00004443"/>
    </source>
</evidence>
<dbReference type="UniPathway" id="UPA00705"/>
<evidence type="ECO:0000256" key="7">
    <source>
        <dbReference type="ARBA" id="ARBA00023004"/>
    </source>
</evidence>
<keyword evidence="9" id="KW-0472">Membrane</keyword>
<dbReference type="GO" id="GO:0046872">
    <property type="term" value="F:metal ion binding"/>
    <property type="evidence" value="ECO:0007669"/>
    <property type="project" value="UniProtKB-KW"/>
</dbReference>
<dbReference type="AlphaFoldDB" id="A0A8J6DT42"/>
<dbReference type="Proteomes" id="UP000700334">
    <property type="component" value="Unassembled WGS sequence"/>
</dbReference>
<comment type="subcellular location">
    <subcellularLocation>
        <location evidence="1">Mitochondrion inner membrane</location>
        <topology evidence="1">Peripheral membrane protein</topology>
        <orientation evidence="1">Matrix side</orientation>
    </subcellularLocation>
</comment>
<dbReference type="GO" id="GO:0005743">
    <property type="term" value="C:mitochondrial inner membrane"/>
    <property type="evidence" value="ECO:0007669"/>
    <property type="project" value="UniProtKB-SubCell"/>
</dbReference>
<evidence type="ECO:0000256" key="6">
    <source>
        <dbReference type="ARBA" id="ARBA00022792"/>
    </source>
</evidence>
<dbReference type="EMBL" id="JAGFMF010011592">
    <property type="protein sequence ID" value="KAG8519831.1"/>
    <property type="molecule type" value="Genomic_DNA"/>
</dbReference>
<organism evidence="10 11">
    <name type="scientific">Galemys pyrenaicus</name>
    <name type="common">Iberian desman</name>
    <name type="synonym">Pyrenean desman</name>
    <dbReference type="NCBI Taxonomy" id="202257"/>
    <lineage>
        <taxon>Eukaryota</taxon>
        <taxon>Metazoa</taxon>
        <taxon>Chordata</taxon>
        <taxon>Craniata</taxon>
        <taxon>Vertebrata</taxon>
        <taxon>Euteleostomi</taxon>
        <taxon>Mammalia</taxon>
        <taxon>Eutheria</taxon>
        <taxon>Laurasiatheria</taxon>
        <taxon>Eulipotyphla</taxon>
        <taxon>Talpidae</taxon>
        <taxon>Galemys</taxon>
    </lineage>
</organism>
<proteinExistence type="inferred from homology"/>
<protein>
    <submittedName>
        <fullName evidence="10">Cytochrome c oxidase subunit 5A, mitochondrial</fullName>
    </submittedName>
</protein>
<sequence>MRSTAFGRPLHTSVAAAFRTPGHSCHCSVSSLLLPWSHETNEEFDACCVSYFSKPGIDAWEWHIEMVLLWFQNPKSLILLCRPTDGFTSAAHMPETKEKGVPHKEIYP</sequence>
<comment type="pathway">
    <text evidence="2">Energy metabolism; oxidative phosphorylation.</text>
</comment>
<evidence type="ECO:0000256" key="8">
    <source>
        <dbReference type="ARBA" id="ARBA00023128"/>
    </source>
</evidence>
<dbReference type="GO" id="GO:0006123">
    <property type="term" value="P:mitochondrial electron transport, cytochrome c to oxygen"/>
    <property type="evidence" value="ECO:0007669"/>
    <property type="project" value="InterPro"/>
</dbReference>
<evidence type="ECO:0000313" key="11">
    <source>
        <dbReference type="Proteomes" id="UP000700334"/>
    </source>
</evidence>
<evidence type="ECO:0000313" key="10">
    <source>
        <dbReference type="EMBL" id="KAG8519831.1"/>
    </source>
</evidence>
<comment type="similarity">
    <text evidence="3">Belongs to the cytochrome c oxidase subunit 5A family.</text>
</comment>
<keyword evidence="4" id="KW-0349">Heme</keyword>
<evidence type="ECO:0000256" key="3">
    <source>
        <dbReference type="ARBA" id="ARBA00007972"/>
    </source>
</evidence>
<keyword evidence="5" id="KW-0479">Metal-binding</keyword>
<dbReference type="SUPFAM" id="SSF48479">
    <property type="entry name" value="Cytochrome c oxidase subunit E"/>
    <property type="match status" value="1"/>
</dbReference>
<evidence type="ECO:0000256" key="4">
    <source>
        <dbReference type="ARBA" id="ARBA00022617"/>
    </source>
</evidence>
<evidence type="ECO:0000256" key="2">
    <source>
        <dbReference type="ARBA" id="ARBA00004673"/>
    </source>
</evidence>
<reference evidence="10" key="1">
    <citation type="journal article" date="2021" name="Evol. Appl.">
        <title>The genome of the Pyrenean desman and the effects of bottlenecks and inbreeding on the genomic landscape of an endangered species.</title>
        <authorList>
            <person name="Escoda L."/>
            <person name="Castresana J."/>
        </authorList>
    </citation>
    <scope>NUCLEOTIDE SEQUENCE</scope>
    <source>
        <strain evidence="10">IBE-C5619</strain>
    </source>
</reference>
<keyword evidence="11" id="KW-1185">Reference proteome</keyword>
<accession>A0A8J6DT42</accession>
<dbReference type="InterPro" id="IPR036545">
    <property type="entry name" value="Cyt_c_oxidase_su5A/6_sf"/>
</dbReference>
<keyword evidence="8" id="KW-0496">Mitochondrion</keyword>
<dbReference type="GO" id="GO:0045277">
    <property type="term" value="C:respiratory chain complex IV"/>
    <property type="evidence" value="ECO:0007669"/>
    <property type="project" value="InterPro"/>
</dbReference>
<gene>
    <name evidence="10" type="ORF">J0S82_000842</name>
</gene>
<evidence type="ECO:0000256" key="9">
    <source>
        <dbReference type="ARBA" id="ARBA00023136"/>
    </source>
</evidence>
<keyword evidence="7" id="KW-0408">Iron</keyword>
<keyword evidence="6" id="KW-0999">Mitochondrion inner membrane</keyword>
<evidence type="ECO:0000256" key="5">
    <source>
        <dbReference type="ARBA" id="ARBA00022723"/>
    </source>
</evidence>
<comment type="caution">
    <text evidence="10">The sequence shown here is derived from an EMBL/GenBank/DDBJ whole genome shotgun (WGS) entry which is preliminary data.</text>
</comment>